<evidence type="ECO:0000313" key="1">
    <source>
        <dbReference type="EMBL" id="GAG16947.1"/>
    </source>
</evidence>
<feature type="non-terminal residue" evidence="1">
    <location>
        <position position="254"/>
    </location>
</feature>
<feature type="non-terminal residue" evidence="1">
    <location>
        <position position="1"/>
    </location>
</feature>
<accession>X0W0V4</accession>
<dbReference type="EMBL" id="BARS01039265">
    <property type="protein sequence ID" value="GAG16947.1"/>
    <property type="molecule type" value="Genomic_DNA"/>
</dbReference>
<organism evidence="1">
    <name type="scientific">marine sediment metagenome</name>
    <dbReference type="NCBI Taxonomy" id="412755"/>
    <lineage>
        <taxon>unclassified sequences</taxon>
        <taxon>metagenomes</taxon>
        <taxon>ecological metagenomes</taxon>
    </lineage>
</organism>
<dbReference type="AlphaFoldDB" id="X0W0V4"/>
<gene>
    <name evidence="1" type="ORF">S01H1_59976</name>
</gene>
<sequence length="254" mass="27856">HRLVDVAKLPGVPLQDAFDHFESETERCNVMKGLHERLMLEFVELGDGSMLEYGVNGMFGLLKPDGLIRLLCDARRANWPLISMALLQALYEEYVAGRGGFPKKVLDLVNPAWLATTALPGAVAIAKSDISDYFHILVLPPWWRVHQIFGVFKACDVGLEGTRMVIARGTTQIMGGTFATVLAQAAHEHCLTPSWGLVRTFRKIEHVSPGRANAVKKLKPDQGGKVLASDVPIELLRVVLSPYSTDTVSASELA</sequence>
<name>X0W0V4_9ZZZZ</name>
<comment type="caution">
    <text evidence="1">The sequence shown here is derived from an EMBL/GenBank/DDBJ whole genome shotgun (WGS) entry which is preliminary data.</text>
</comment>
<protein>
    <submittedName>
        <fullName evidence="1">Uncharacterized protein</fullName>
    </submittedName>
</protein>
<proteinExistence type="predicted"/>
<reference evidence="1" key="1">
    <citation type="journal article" date="2014" name="Front. Microbiol.">
        <title>High frequency of phylogenetically diverse reductive dehalogenase-homologous genes in deep subseafloor sedimentary metagenomes.</title>
        <authorList>
            <person name="Kawai M."/>
            <person name="Futagami T."/>
            <person name="Toyoda A."/>
            <person name="Takaki Y."/>
            <person name="Nishi S."/>
            <person name="Hori S."/>
            <person name="Arai W."/>
            <person name="Tsubouchi T."/>
            <person name="Morono Y."/>
            <person name="Uchiyama I."/>
            <person name="Ito T."/>
            <person name="Fujiyama A."/>
            <person name="Inagaki F."/>
            <person name="Takami H."/>
        </authorList>
    </citation>
    <scope>NUCLEOTIDE SEQUENCE</scope>
    <source>
        <strain evidence="1">Expedition CK06-06</strain>
    </source>
</reference>